<comment type="caution">
    <text evidence="1">The sequence shown here is derived from an EMBL/GenBank/DDBJ whole genome shotgun (WGS) entry which is preliminary data.</text>
</comment>
<gene>
    <name evidence="1" type="ORF">S12H4_08826</name>
</gene>
<evidence type="ECO:0000313" key="1">
    <source>
        <dbReference type="EMBL" id="GAI67334.1"/>
    </source>
</evidence>
<dbReference type="AlphaFoldDB" id="X1SHR3"/>
<proteinExistence type="predicted"/>
<accession>X1SHR3</accession>
<sequence>MGKRIFTKPFTGIQIVAGPTEEEVPASQSWLAQEDIEVVGVSGWALNTVPDENDGFAYLIVELSQTGDLDQPGSILKLCAQEGWNTTPAGIHTANAHNAVVFPAGFTIPVKEEGHLYINMKYENKSAGISTFQFGFIVYYTKRGSR</sequence>
<reference evidence="1" key="1">
    <citation type="journal article" date="2014" name="Front. Microbiol.">
        <title>High frequency of phylogenetically diverse reductive dehalogenase-homologous genes in deep subseafloor sedimentary metagenomes.</title>
        <authorList>
            <person name="Kawai M."/>
            <person name="Futagami T."/>
            <person name="Toyoda A."/>
            <person name="Takaki Y."/>
            <person name="Nishi S."/>
            <person name="Hori S."/>
            <person name="Arai W."/>
            <person name="Tsubouchi T."/>
            <person name="Morono Y."/>
            <person name="Uchiyama I."/>
            <person name="Ito T."/>
            <person name="Fujiyama A."/>
            <person name="Inagaki F."/>
            <person name="Takami H."/>
        </authorList>
    </citation>
    <scope>NUCLEOTIDE SEQUENCE</scope>
    <source>
        <strain evidence="1">Expedition CK06-06</strain>
    </source>
</reference>
<protein>
    <submittedName>
        <fullName evidence="1">Uncharacterized protein</fullName>
    </submittedName>
</protein>
<name>X1SHR3_9ZZZZ</name>
<dbReference type="EMBL" id="BARW01003469">
    <property type="protein sequence ID" value="GAI67334.1"/>
    <property type="molecule type" value="Genomic_DNA"/>
</dbReference>
<organism evidence="1">
    <name type="scientific">marine sediment metagenome</name>
    <dbReference type="NCBI Taxonomy" id="412755"/>
    <lineage>
        <taxon>unclassified sequences</taxon>
        <taxon>metagenomes</taxon>
        <taxon>ecological metagenomes</taxon>
    </lineage>
</organism>